<dbReference type="GO" id="GO:1905244">
    <property type="term" value="P:regulation of modification of synaptic structure"/>
    <property type="evidence" value="ECO:0007669"/>
    <property type="project" value="TreeGrafter"/>
</dbReference>
<feature type="region of interest" description="Disordered" evidence="2">
    <location>
        <begin position="81"/>
        <end position="115"/>
    </location>
</feature>
<sequence length="460" mass="53727">MVEDQWRVTLQEVQQLKQSAQIELCKAKVELNTSEERHLLAVMKLQEEHHLDSLRVLGIMAGEMEKEKAQNQELQAVQEKALRGESEKHGQQLKELRDQLEKSVEQEKAQNQELQTEQEKLLAQRDDVSSQLQEVNRANSRLLEQLTERGQEKDKLQQELEATRKTADKRKAMLDELAIDVAQEKSPHKEELSDAWLQHEKEVLGVRARYEKELRGLHEDKNRTEEEIRSQLRDEKARTRELESLQQTVEELQAQIQSMEGTKGWFERGLKEAEETAEKSALEHQEQETVRRLHNAESNTHRYDPQTSASSPHNQDVTTYLLNEVAMAFPAQDPYVLKASCKTYYETIRKTYRMNQEDNLQKKEDMIAAPRRQRRRRLIKSRANVLQTEEERAIWTTVTVDMVSDEEDAILDGKPVWIVRPPERSTELSELCGVLQKRLDVNQKYVLTHHARVGAERIDH</sequence>
<dbReference type="GO" id="GO:0098998">
    <property type="term" value="C:extrinsic component of postsynaptic early endosome membrane"/>
    <property type="evidence" value="ECO:0007669"/>
    <property type="project" value="TreeGrafter"/>
</dbReference>
<dbReference type="InterPro" id="IPR026204">
    <property type="entry name" value="GRIPAP1"/>
</dbReference>
<dbReference type="EMBL" id="JAINUG010000301">
    <property type="protein sequence ID" value="KAJ8379102.1"/>
    <property type="molecule type" value="Genomic_DNA"/>
</dbReference>
<gene>
    <name evidence="3" type="ORF">AAFF_G00231070</name>
</gene>
<keyword evidence="1" id="KW-0175">Coiled coil</keyword>
<dbReference type="GO" id="GO:0099158">
    <property type="term" value="P:regulation of recycling endosome localization within postsynapse"/>
    <property type="evidence" value="ECO:0007669"/>
    <property type="project" value="TreeGrafter"/>
</dbReference>
<name>A0AAD7W507_9TELE</name>
<feature type="coiled-coil region" evidence="1">
    <location>
        <begin position="207"/>
        <end position="299"/>
    </location>
</feature>
<dbReference type="Proteomes" id="UP001221898">
    <property type="component" value="Unassembled WGS sequence"/>
</dbReference>
<evidence type="ECO:0000313" key="3">
    <source>
        <dbReference type="EMBL" id="KAJ8379102.1"/>
    </source>
</evidence>
<evidence type="ECO:0000256" key="2">
    <source>
        <dbReference type="SAM" id="MobiDB-lite"/>
    </source>
</evidence>
<evidence type="ECO:0000313" key="4">
    <source>
        <dbReference type="Proteomes" id="UP001221898"/>
    </source>
</evidence>
<dbReference type="PANTHER" id="PTHR18978">
    <property type="entry name" value="GRIP-1 ASSOCIATED PROTEIN 1"/>
    <property type="match status" value="1"/>
</dbReference>
<dbReference type="GO" id="GO:0098837">
    <property type="term" value="C:postsynaptic recycling endosome"/>
    <property type="evidence" value="ECO:0007669"/>
    <property type="project" value="TreeGrafter"/>
</dbReference>
<dbReference type="PANTHER" id="PTHR18978:SF1">
    <property type="entry name" value="GRIP1-ASSOCIATED PROTEIN 1"/>
    <property type="match status" value="1"/>
</dbReference>
<accession>A0AAD7W507</accession>
<dbReference type="GO" id="GO:0099152">
    <property type="term" value="P:regulation of neurotransmitter receptor transport, endosome to postsynaptic membrane"/>
    <property type="evidence" value="ECO:0007669"/>
    <property type="project" value="TreeGrafter"/>
</dbReference>
<feature type="compositionally biased region" description="Basic and acidic residues" evidence="2">
    <location>
        <begin position="81"/>
        <end position="110"/>
    </location>
</feature>
<dbReference type="GO" id="GO:0098887">
    <property type="term" value="P:neurotransmitter receptor transport, endosome to postsynaptic membrane"/>
    <property type="evidence" value="ECO:0007669"/>
    <property type="project" value="TreeGrafter"/>
</dbReference>
<dbReference type="InterPro" id="IPR028101">
    <property type="entry name" value="DUF4616"/>
</dbReference>
<dbReference type="GO" id="GO:0098978">
    <property type="term" value="C:glutamatergic synapse"/>
    <property type="evidence" value="ECO:0007669"/>
    <property type="project" value="TreeGrafter"/>
</dbReference>
<organism evidence="3 4">
    <name type="scientific">Aldrovandia affinis</name>
    <dbReference type="NCBI Taxonomy" id="143900"/>
    <lineage>
        <taxon>Eukaryota</taxon>
        <taxon>Metazoa</taxon>
        <taxon>Chordata</taxon>
        <taxon>Craniata</taxon>
        <taxon>Vertebrata</taxon>
        <taxon>Euteleostomi</taxon>
        <taxon>Actinopterygii</taxon>
        <taxon>Neopterygii</taxon>
        <taxon>Teleostei</taxon>
        <taxon>Notacanthiformes</taxon>
        <taxon>Halosauridae</taxon>
        <taxon>Aldrovandia</taxon>
    </lineage>
</organism>
<dbReference type="AlphaFoldDB" id="A0AAD7W507"/>
<evidence type="ECO:0000256" key="1">
    <source>
        <dbReference type="SAM" id="Coils"/>
    </source>
</evidence>
<keyword evidence="4" id="KW-1185">Reference proteome</keyword>
<reference evidence="3" key="1">
    <citation type="journal article" date="2023" name="Science">
        <title>Genome structures resolve the early diversification of teleost fishes.</title>
        <authorList>
            <person name="Parey E."/>
            <person name="Louis A."/>
            <person name="Montfort J."/>
            <person name="Bouchez O."/>
            <person name="Roques C."/>
            <person name="Iampietro C."/>
            <person name="Lluch J."/>
            <person name="Castinel A."/>
            <person name="Donnadieu C."/>
            <person name="Desvignes T."/>
            <person name="Floi Bucao C."/>
            <person name="Jouanno E."/>
            <person name="Wen M."/>
            <person name="Mejri S."/>
            <person name="Dirks R."/>
            <person name="Jansen H."/>
            <person name="Henkel C."/>
            <person name="Chen W.J."/>
            <person name="Zahm M."/>
            <person name="Cabau C."/>
            <person name="Klopp C."/>
            <person name="Thompson A.W."/>
            <person name="Robinson-Rechavi M."/>
            <person name="Braasch I."/>
            <person name="Lecointre G."/>
            <person name="Bobe J."/>
            <person name="Postlethwait J.H."/>
            <person name="Berthelot C."/>
            <person name="Roest Crollius H."/>
            <person name="Guiguen Y."/>
        </authorList>
    </citation>
    <scope>NUCLEOTIDE SEQUENCE</scope>
    <source>
        <strain evidence="3">NC1722</strain>
    </source>
</reference>
<proteinExistence type="predicted"/>
<protein>
    <submittedName>
        <fullName evidence="3">Uncharacterized protein</fullName>
    </submittedName>
</protein>
<dbReference type="Pfam" id="PF15394">
    <property type="entry name" value="DUF4616"/>
    <property type="match status" value="1"/>
</dbReference>
<comment type="caution">
    <text evidence="3">The sequence shown here is derived from an EMBL/GenBank/DDBJ whole genome shotgun (WGS) entry which is preliminary data.</text>
</comment>